<dbReference type="InterPro" id="IPR012373">
    <property type="entry name" value="Ferrdict_sens_TM"/>
</dbReference>
<evidence type="ECO:0000259" key="2">
    <source>
        <dbReference type="Pfam" id="PF16344"/>
    </source>
</evidence>
<name>A0A4Q7N362_9BACT</name>
<dbReference type="AlphaFoldDB" id="A0A4Q7N362"/>
<dbReference type="Gene3D" id="3.55.50.30">
    <property type="match status" value="1"/>
</dbReference>
<evidence type="ECO:0000313" key="3">
    <source>
        <dbReference type="EMBL" id="RZS74865.1"/>
    </source>
</evidence>
<organism evidence="3 4">
    <name type="scientific">Pseudobacter ginsenosidimutans</name>
    <dbReference type="NCBI Taxonomy" id="661488"/>
    <lineage>
        <taxon>Bacteria</taxon>
        <taxon>Pseudomonadati</taxon>
        <taxon>Bacteroidota</taxon>
        <taxon>Chitinophagia</taxon>
        <taxon>Chitinophagales</taxon>
        <taxon>Chitinophagaceae</taxon>
        <taxon>Pseudobacter</taxon>
    </lineage>
</organism>
<comment type="caution">
    <text evidence="3">The sequence shown here is derived from an EMBL/GenBank/DDBJ whole genome shotgun (WGS) entry which is preliminary data.</text>
</comment>
<accession>A0A4Q7N362</accession>
<dbReference type="PANTHER" id="PTHR30273">
    <property type="entry name" value="PERIPLASMIC SIGNAL SENSOR AND SIGMA FACTOR ACTIVATOR FECR-RELATED"/>
    <property type="match status" value="1"/>
</dbReference>
<dbReference type="EMBL" id="SGXA01000001">
    <property type="protein sequence ID" value="RZS74865.1"/>
    <property type="molecule type" value="Genomic_DNA"/>
</dbReference>
<dbReference type="Proteomes" id="UP000293874">
    <property type="component" value="Unassembled WGS sequence"/>
</dbReference>
<dbReference type="InterPro" id="IPR006860">
    <property type="entry name" value="FecR"/>
</dbReference>
<dbReference type="GO" id="GO:0016989">
    <property type="term" value="F:sigma factor antagonist activity"/>
    <property type="evidence" value="ECO:0007669"/>
    <property type="project" value="TreeGrafter"/>
</dbReference>
<reference evidence="3 4" key="1">
    <citation type="submission" date="2019-02" db="EMBL/GenBank/DDBJ databases">
        <title>Genomic Encyclopedia of Type Strains, Phase IV (KMG-IV): sequencing the most valuable type-strain genomes for metagenomic binning, comparative biology and taxonomic classification.</title>
        <authorList>
            <person name="Goeker M."/>
        </authorList>
    </citation>
    <scope>NUCLEOTIDE SEQUENCE [LARGE SCALE GENOMIC DNA]</scope>
    <source>
        <strain evidence="3 4">DSM 18116</strain>
    </source>
</reference>
<evidence type="ECO:0000313" key="4">
    <source>
        <dbReference type="Proteomes" id="UP000293874"/>
    </source>
</evidence>
<sequence>MNLIHPFLSPISPFIMERMNSDVNNLLQKYLNGTITEPEGEELFAWLKEHAPEEQEGIETILKANYDSSFKEAKQIGEDASERIRTKLMQSVDALENETTQTPVVSIRRRWTRYAAAAAVLLLLAGGSWWLMNRKDATEQAIVKTEEKKEKKDVMLTLASGEQVSLDHRQGSVMKRDEFNVINDSGSLSYLGKTPVVEYHTLTTPAGKQYNLQLPDGTEVWLNATSSVTFPTAFTGNERKVYVSGEAYFIVKANQQQPFVVDINKKALIEVLGTEFNVNAYTNEPEVQATLLSGKIRVKIDKEAVELLPGDQARINNEKLELKKNVNTDLYVAWRKGVFIFDHASVAEVLRQMARWYDLEVVYDGVPPGVKFSGTINRESSLDVAVDVLNKMGLKVRVEAGKIRVAH</sequence>
<gene>
    <name evidence="3" type="ORF">EV199_0716</name>
</gene>
<dbReference type="Pfam" id="PF04773">
    <property type="entry name" value="FecR"/>
    <property type="match status" value="1"/>
</dbReference>
<dbReference type="Pfam" id="PF16344">
    <property type="entry name" value="FecR_C"/>
    <property type="match status" value="1"/>
</dbReference>
<dbReference type="FunFam" id="2.60.120.1440:FF:000001">
    <property type="entry name" value="Putative anti-sigma factor"/>
    <property type="match status" value="1"/>
</dbReference>
<feature type="domain" description="FecR protein" evidence="1">
    <location>
        <begin position="201"/>
        <end position="296"/>
    </location>
</feature>
<proteinExistence type="predicted"/>
<protein>
    <submittedName>
        <fullName evidence="3">FecR family protein</fullName>
    </submittedName>
</protein>
<keyword evidence="4" id="KW-1185">Reference proteome</keyword>
<dbReference type="Gene3D" id="2.60.120.1440">
    <property type="match status" value="1"/>
</dbReference>
<dbReference type="InterPro" id="IPR032508">
    <property type="entry name" value="FecR_C"/>
</dbReference>
<evidence type="ECO:0000259" key="1">
    <source>
        <dbReference type="Pfam" id="PF04773"/>
    </source>
</evidence>
<dbReference type="PANTHER" id="PTHR30273:SF2">
    <property type="entry name" value="PROTEIN FECR"/>
    <property type="match status" value="1"/>
</dbReference>
<feature type="domain" description="Protein FecR C-terminal" evidence="2">
    <location>
        <begin position="339"/>
        <end position="403"/>
    </location>
</feature>